<dbReference type="InterPro" id="IPR003399">
    <property type="entry name" value="Mce/MlaD"/>
</dbReference>
<evidence type="ECO:0000313" key="5">
    <source>
        <dbReference type="Proteomes" id="UP000019150"/>
    </source>
</evidence>
<dbReference type="RefSeq" id="WP_051494716.1">
    <property type="nucleotide sequence ID" value="NZ_CP006850.1"/>
</dbReference>
<feature type="transmembrane region" description="Helical" evidence="1">
    <location>
        <begin position="12"/>
        <end position="30"/>
    </location>
</feature>
<dbReference type="NCBIfam" id="TIGR00996">
    <property type="entry name" value="Mtu_fam_mce"/>
    <property type="match status" value="1"/>
</dbReference>
<sequence length="341" mass="35972">MRPISAHRAGRIGIVGLVITAAICLVALQFDRIPMLNPPTLRYSALFDDASGLVVGDDVSAAGVTVGKVTAIDVDAGHARVTFTADPAVALGNTTSAAIKTTSLLGKRSIQVTPSGPGRLRVHSTIPVERTRSGYTLPNILNEATTTIRDIDLDQLTRTLDSASDVLSTAAPQVGPALDGMKRLAETVNQRDQALRDLLSGAEKVTGVLAQRAPQVNKLLLDGNSLLGELEVRNQALGGLITGISQLSQQLTGMVREDDAELKPALDKLGQVLGLLNKNRDNISQSIQGLSTYIGTLGDAVASGPYFYAYIQNLVPGQYSQPLFNTVFGLPPAPLPIPQVK</sequence>
<dbReference type="AlphaFoldDB" id="W5TGF7"/>
<keyword evidence="5" id="KW-1185">Reference proteome</keyword>
<keyword evidence="1" id="KW-1133">Transmembrane helix</keyword>
<dbReference type="InterPro" id="IPR005693">
    <property type="entry name" value="Mce"/>
</dbReference>
<dbReference type="PRINTS" id="PR01782">
    <property type="entry name" value="MCEVIRFACTOR"/>
</dbReference>
<dbReference type="InterPro" id="IPR052336">
    <property type="entry name" value="MlaD_Phospholipid_Transporter"/>
</dbReference>
<gene>
    <name evidence="4" type="primary">mce7C</name>
    <name evidence="4" type="ORF">NONO_c32860</name>
</gene>
<accession>W5TGF7</accession>
<organism evidence="4 5">
    <name type="scientific">Nocardia nova SH22a</name>
    <dbReference type="NCBI Taxonomy" id="1415166"/>
    <lineage>
        <taxon>Bacteria</taxon>
        <taxon>Bacillati</taxon>
        <taxon>Actinomycetota</taxon>
        <taxon>Actinomycetes</taxon>
        <taxon>Mycobacteriales</taxon>
        <taxon>Nocardiaceae</taxon>
        <taxon>Nocardia</taxon>
    </lineage>
</organism>
<dbReference type="GO" id="GO:0005576">
    <property type="term" value="C:extracellular region"/>
    <property type="evidence" value="ECO:0007669"/>
    <property type="project" value="TreeGrafter"/>
</dbReference>
<evidence type="ECO:0000313" key="4">
    <source>
        <dbReference type="EMBL" id="AHH18073.1"/>
    </source>
</evidence>
<dbReference type="PANTHER" id="PTHR33371:SF18">
    <property type="entry name" value="MCE-FAMILY PROTEIN MCE3C"/>
    <property type="match status" value="1"/>
</dbReference>
<dbReference type="Pfam" id="PF02470">
    <property type="entry name" value="MlaD"/>
    <property type="match status" value="1"/>
</dbReference>
<dbReference type="PANTHER" id="PTHR33371">
    <property type="entry name" value="INTERMEMBRANE PHOSPHOLIPID TRANSPORT SYSTEM BINDING PROTEIN MLAD-RELATED"/>
    <property type="match status" value="1"/>
</dbReference>
<dbReference type="KEGG" id="nno:NONO_c32860"/>
<name>W5TGF7_9NOCA</name>
<evidence type="ECO:0000259" key="2">
    <source>
        <dbReference type="Pfam" id="PF02470"/>
    </source>
</evidence>
<keyword evidence="1" id="KW-0812">Transmembrane</keyword>
<evidence type="ECO:0000259" key="3">
    <source>
        <dbReference type="Pfam" id="PF11887"/>
    </source>
</evidence>
<evidence type="ECO:0000256" key="1">
    <source>
        <dbReference type="SAM" id="Phobius"/>
    </source>
</evidence>
<dbReference type="PATRIC" id="fig|1415166.3.peg.3371"/>
<feature type="domain" description="Mammalian cell entry C-terminal" evidence="3">
    <location>
        <begin position="118"/>
        <end position="292"/>
    </location>
</feature>
<dbReference type="eggNOG" id="COG1463">
    <property type="taxonomic scope" value="Bacteria"/>
</dbReference>
<dbReference type="Pfam" id="PF11887">
    <property type="entry name" value="Mce4_CUP1"/>
    <property type="match status" value="1"/>
</dbReference>
<dbReference type="HOGENOM" id="CLU_026704_2_0_11"/>
<dbReference type="STRING" id="1415166.NONO_c32860"/>
<dbReference type="Proteomes" id="UP000019150">
    <property type="component" value="Chromosome"/>
</dbReference>
<protein>
    <submittedName>
        <fullName evidence="4">Mce family protein MceC</fullName>
    </submittedName>
</protein>
<dbReference type="EMBL" id="CP006850">
    <property type="protein sequence ID" value="AHH18073.1"/>
    <property type="molecule type" value="Genomic_DNA"/>
</dbReference>
<dbReference type="InterPro" id="IPR024516">
    <property type="entry name" value="Mce_C"/>
</dbReference>
<proteinExistence type="predicted"/>
<feature type="domain" description="Mce/MlaD" evidence="2">
    <location>
        <begin position="40"/>
        <end position="114"/>
    </location>
</feature>
<reference evidence="4 5" key="1">
    <citation type="journal article" date="2014" name="Appl. Environ. Microbiol.">
        <title>Insights into the Microbial Degradation of Rubber and Gutta-Percha by Analysis of the Complete Genome of Nocardia nova SH22a.</title>
        <authorList>
            <person name="Luo Q."/>
            <person name="Hiessl S."/>
            <person name="Poehlein A."/>
            <person name="Daniel R."/>
            <person name="Steinbuchel A."/>
        </authorList>
    </citation>
    <scope>NUCLEOTIDE SEQUENCE [LARGE SCALE GENOMIC DNA]</scope>
    <source>
        <strain evidence="4">SH22a</strain>
    </source>
</reference>
<dbReference type="OrthoDB" id="5241191at2"/>
<keyword evidence="1" id="KW-0472">Membrane</keyword>